<organism evidence="2 3">
    <name type="scientific">Sorangium atrum</name>
    <dbReference type="NCBI Taxonomy" id="2995308"/>
    <lineage>
        <taxon>Bacteria</taxon>
        <taxon>Pseudomonadati</taxon>
        <taxon>Myxococcota</taxon>
        <taxon>Polyangia</taxon>
        <taxon>Polyangiales</taxon>
        <taxon>Polyangiaceae</taxon>
        <taxon>Sorangium</taxon>
    </lineage>
</organism>
<keyword evidence="3" id="KW-1185">Reference proteome</keyword>
<evidence type="ECO:0000259" key="1">
    <source>
        <dbReference type="Pfam" id="PF20434"/>
    </source>
</evidence>
<reference evidence="2 3" key="1">
    <citation type="submission" date="2023-01" db="EMBL/GenBank/DDBJ databases">
        <title>Minimal conservation of predation-associated metabolite biosynthetic gene clusters underscores biosynthetic potential of Myxococcota including descriptions for ten novel species: Archangium lansinium sp. nov., Myxococcus landrumus sp. nov., Nannocystis bai.</title>
        <authorList>
            <person name="Ahearne A."/>
            <person name="Stevens C."/>
            <person name="Dowd S."/>
        </authorList>
    </citation>
    <scope>NUCLEOTIDE SEQUENCE [LARGE SCALE GENOMIC DNA]</scope>
    <source>
        <strain evidence="2 3">WIWO2</strain>
    </source>
</reference>
<name>A0ABT5BT24_9BACT</name>
<dbReference type="SUPFAM" id="SSF53474">
    <property type="entry name" value="alpha/beta-Hydrolases"/>
    <property type="match status" value="1"/>
</dbReference>
<gene>
    <name evidence="2" type="ORF">POL72_03140</name>
</gene>
<evidence type="ECO:0000313" key="3">
    <source>
        <dbReference type="Proteomes" id="UP001217485"/>
    </source>
</evidence>
<dbReference type="InterPro" id="IPR029058">
    <property type="entry name" value="AB_hydrolase_fold"/>
</dbReference>
<dbReference type="RefSeq" id="WP_272093495.1">
    <property type="nucleotide sequence ID" value="NZ_JAQNDK010000001.1"/>
</dbReference>
<dbReference type="Proteomes" id="UP001217485">
    <property type="component" value="Unassembled WGS sequence"/>
</dbReference>
<sequence length="566" mass="61736">MGVGLLAVLIVLGTQLLRRRAGAGARSVATVTYAWVQRLGPEGPNVSVDLYAPPRASKRGPLVVLLQGNEPSQPDERLSFAANVGDSLQRNGVAAAAVSFNIHKGYTLRACAADVARVLQEVTDARNPTRLILAGRGTGAWMASLLALDRRLLEGAGMDPKRVDGVILLRGTYDLGEAALAGHPDAAFFADSVEDRSESSPITYARSDAPPFLMLFGGEDDVGWVRLGRPFARALHDAGAPDVDTFVVPRRDAHSILHWGGRGDMVGDLVFPFVASGLKELPIDNPFGVLRRWGTRPPLDLSELRKDPRAITTYPVDAALRETISGLLGKGGLERYALPGRTYQAIDLLAYLAERPKSEVGEGDWLVVSNLRGERQYFSREALKKAQAVIVVGIDDEDNLYRLVDFYRLKRAYSWIEGEEPMPMMIRPLGAFLHFRAPLPADLGNKTYAAFGLDAASFHWVEKDPLAPFRSLTGGVREALIGEQGCVKCHSFRGVDARAHHALALDGTPYGAYALPLEDYPSEVLRRFLFEQDAVAESFGVVPLRVDEAVAGQLLDMVNHEKNEKK</sequence>
<protein>
    <recommendedName>
        <fullName evidence="1">BD-FAE-like domain-containing protein</fullName>
    </recommendedName>
</protein>
<dbReference type="InterPro" id="IPR049492">
    <property type="entry name" value="BD-FAE-like_dom"/>
</dbReference>
<comment type="caution">
    <text evidence="2">The sequence shown here is derived from an EMBL/GenBank/DDBJ whole genome shotgun (WGS) entry which is preliminary data.</text>
</comment>
<accession>A0ABT5BT24</accession>
<feature type="domain" description="BD-FAE-like" evidence="1">
    <location>
        <begin position="49"/>
        <end position="222"/>
    </location>
</feature>
<proteinExistence type="predicted"/>
<dbReference type="Gene3D" id="3.40.50.1820">
    <property type="entry name" value="alpha/beta hydrolase"/>
    <property type="match status" value="1"/>
</dbReference>
<dbReference type="EMBL" id="JAQNDK010000001">
    <property type="protein sequence ID" value="MDC0676720.1"/>
    <property type="molecule type" value="Genomic_DNA"/>
</dbReference>
<evidence type="ECO:0000313" key="2">
    <source>
        <dbReference type="EMBL" id="MDC0676720.1"/>
    </source>
</evidence>
<dbReference type="Pfam" id="PF20434">
    <property type="entry name" value="BD-FAE"/>
    <property type="match status" value="1"/>
</dbReference>